<dbReference type="OrthoDB" id="360390at2759"/>
<dbReference type="GO" id="GO:0003723">
    <property type="term" value="F:RNA binding"/>
    <property type="evidence" value="ECO:0007669"/>
    <property type="project" value="UniProtKB-UniRule"/>
</dbReference>
<dbReference type="PANTHER" id="PTHR23236">
    <property type="entry name" value="EUKARYOTIC TRANSLATION INITIATION FACTOR 4B/4H"/>
    <property type="match status" value="1"/>
</dbReference>
<organism evidence="6 7">
    <name type="scientific">Candida verbasci</name>
    <dbReference type="NCBI Taxonomy" id="1227364"/>
    <lineage>
        <taxon>Eukaryota</taxon>
        <taxon>Fungi</taxon>
        <taxon>Dikarya</taxon>
        <taxon>Ascomycota</taxon>
        <taxon>Saccharomycotina</taxon>
        <taxon>Pichiomycetes</taxon>
        <taxon>Debaryomycetaceae</taxon>
        <taxon>Candida/Lodderomyces clade</taxon>
        <taxon>Candida</taxon>
    </lineage>
</organism>
<feature type="compositionally biased region" description="Basic and acidic residues" evidence="4">
    <location>
        <begin position="671"/>
        <end position="693"/>
    </location>
</feature>
<feature type="region of interest" description="Disordered" evidence="4">
    <location>
        <begin position="671"/>
        <end position="715"/>
    </location>
</feature>
<dbReference type="InterPro" id="IPR035979">
    <property type="entry name" value="RBD_domain_sf"/>
</dbReference>
<dbReference type="AlphaFoldDB" id="A0A9W4TSX4"/>
<feature type="domain" description="RRM" evidence="5">
    <location>
        <begin position="593"/>
        <end position="675"/>
    </location>
</feature>
<dbReference type="Proteomes" id="UP001152885">
    <property type="component" value="Unassembled WGS sequence"/>
</dbReference>
<dbReference type="CDD" id="cd12296">
    <property type="entry name" value="RRM1_Prp24"/>
    <property type="match status" value="1"/>
</dbReference>
<feature type="domain" description="RRM" evidence="5">
    <location>
        <begin position="519"/>
        <end position="592"/>
    </location>
</feature>
<keyword evidence="7" id="KW-1185">Reference proteome</keyword>
<sequence length="715" mass="85298">MENKNDDKLDELQQALDDNEYDIENYDRLIQYMQVYEEDEPWKWQTIDAIYEQKAQYFTLKLHELTSWILVKQKVDEGELLLFYGDAALNYYNIDMFKSYLNLLLENAMGETDHDFYLSEISEFMKIAVYDFENSNILWNLLIDHIKQHDSDNIAKLKGIYIKRLTYPHKELDESFNEYSSFISAHDPSNYEIELQNANKIYQSTKKLQPHYEKYESQIKENNQPHVWINYMSSVFKYSKTKNINEILPIFERAIANDETWTEEWETVWISIIYIIFSQDEIDTTNLQRILSKYLRTFPNSPCAYAENIRNSNLKQYKKICNRIDKIKFKDSVDYQKWKLVVLAMIQFENINKTEETIDKLITNLKAHANYALENNDLMHSVEKLIISLFTELGFQELAIELLKKMFDKFKEQVDVWLFGINYYKNDSDVNEIRELFNRALSNASMLDKPDKLTEEYLLFEQLNGDINSYRKATVKCNEAMIKAIKSKNENVIVEEVIKPKPQKKRKHEEEITRSREDYTIEVKNLPNTINEIEVKTFLEDCGTINNVSLIEKKDCKKAIIEFSNQQSVFAALIKNHKKIQGNEIEVTKLQENILFINNYPNDFNEDDLKSEFSKFGPIIDIRFPRQRQQQNKKRFCYLQFEFSNDAQKAILEYNGKEYIDKQSNRKYKWDVKISRPKERREREPPKEKDSKPKPHVKLTSMVPNNIKRRKQLNI</sequence>
<gene>
    <name evidence="6" type="ORF">CANVERA_P0510</name>
</gene>
<evidence type="ECO:0000256" key="3">
    <source>
        <dbReference type="PROSITE-ProRule" id="PRU00176"/>
    </source>
</evidence>
<dbReference type="InterPro" id="IPR034397">
    <property type="entry name" value="Prp24_RRM1"/>
</dbReference>
<accession>A0A9W4TSX4</accession>
<dbReference type="InterPro" id="IPR011990">
    <property type="entry name" value="TPR-like_helical_dom_sf"/>
</dbReference>
<dbReference type="InterPro" id="IPR012677">
    <property type="entry name" value="Nucleotide-bd_a/b_plait_sf"/>
</dbReference>
<protein>
    <recommendedName>
        <fullName evidence="5">RRM domain-containing protein</fullName>
    </recommendedName>
</protein>
<evidence type="ECO:0000256" key="4">
    <source>
        <dbReference type="SAM" id="MobiDB-lite"/>
    </source>
</evidence>
<keyword evidence="1" id="KW-0677">Repeat</keyword>
<dbReference type="EMBL" id="CANTUO010000001">
    <property type="protein sequence ID" value="CAI5755992.1"/>
    <property type="molecule type" value="Genomic_DNA"/>
</dbReference>
<evidence type="ECO:0000313" key="7">
    <source>
        <dbReference type="Proteomes" id="UP001152885"/>
    </source>
</evidence>
<proteinExistence type="predicted"/>
<name>A0A9W4TSX4_9ASCO</name>
<comment type="caution">
    <text evidence="6">The sequence shown here is derived from an EMBL/GenBank/DDBJ whole genome shotgun (WGS) entry which is preliminary data.</text>
</comment>
<dbReference type="InterPro" id="IPR000504">
    <property type="entry name" value="RRM_dom"/>
</dbReference>
<dbReference type="SUPFAM" id="SSF48452">
    <property type="entry name" value="TPR-like"/>
    <property type="match status" value="1"/>
</dbReference>
<reference evidence="6" key="1">
    <citation type="submission" date="2022-12" db="EMBL/GenBank/DDBJ databases">
        <authorList>
            <person name="Brejova B."/>
        </authorList>
    </citation>
    <scope>NUCLEOTIDE SEQUENCE</scope>
</reference>
<dbReference type="SMART" id="SM00360">
    <property type="entry name" value="RRM"/>
    <property type="match status" value="2"/>
</dbReference>
<dbReference type="Pfam" id="PF00076">
    <property type="entry name" value="RRM_1"/>
    <property type="match status" value="2"/>
</dbReference>
<dbReference type="PROSITE" id="PS50102">
    <property type="entry name" value="RRM"/>
    <property type="match status" value="2"/>
</dbReference>
<keyword evidence="2 3" id="KW-0694">RNA-binding</keyword>
<dbReference type="Gene3D" id="1.25.40.10">
    <property type="entry name" value="Tetratricopeptide repeat domain"/>
    <property type="match status" value="1"/>
</dbReference>
<dbReference type="Gene3D" id="3.30.70.330">
    <property type="match status" value="2"/>
</dbReference>
<evidence type="ECO:0000313" key="6">
    <source>
        <dbReference type="EMBL" id="CAI5755992.1"/>
    </source>
</evidence>
<dbReference type="SUPFAM" id="SSF54928">
    <property type="entry name" value="RNA-binding domain, RBD"/>
    <property type="match status" value="1"/>
</dbReference>
<evidence type="ECO:0000256" key="1">
    <source>
        <dbReference type="ARBA" id="ARBA00022737"/>
    </source>
</evidence>
<dbReference type="PANTHER" id="PTHR23236:SF119">
    <property type="entry name" value="NUCLEAR RNA-BINDING PROTEIN SART-3"/>
    <property type="match status" value="1"/>
</dbReference>
<evidence type="ECO:0000256" key="2">
    <source>
        <dbReference type="ARBA" id="ARBA00022884"/>
    </source>
</evidence>
<evidence type="ECO:0000259" key="5">
    <source>
        <dbReference type="PROSITE" id="PS50102"/>
    </source>
</evidence>